<keyword evidence="4" id="KW-1185">Reference proteome</keyword>
<dbReference type="PANTHER" id="PTHR10728">
    <property type="entry name" value="CYTOSOLIC PHOSPHOLIPASE A2"/>
    <property type="match status" value="1"/>
</dbReference>
<dbReference type="EMBL" id="BNED01000005">
    <property type="protein sequence ID" value="GHI76400.1"/>
    <property type="molecule type" value="Genomic_DNA"/>
</dbReference>
<dbReference type="Gene3D" id="3.40.1090.10">
    <property type="entry name" value="Cytosolic phospholipase A2 catalytic domain"/>
    <property type="match status" value="1"/>
</dbReference>
<dbReference type="PANTHER" id="PTHR10728:SF40">
    <property type="entry name" value="PATATIN FAMILY PROTEIN"/>
    <property type="match status" value="1"/>
</dbReference>
<evidence type="ECO:0000256" key="1">
    <source>
        <dbReference type="SAM" id="MobiDB-lite"/>
    </source>
</evidence>
<evidence type="ECO:0000313" key="3">
    <source>
        <dbReference type="EMBL" id="GHI76400.1"/>
    </source>
</evidence>
<dbReference type="InterPro" id="IPR016035">
    <property type="entry name" value="Acyl_Trfase/lysoPLipase"/>
</dbReference>
<feature type="transmembrane region" description="Helical" evidence="2">
    <location>
        <begin position="574"/>
        <end position="591"/>
    </location>
</feature>
<feature type="transmembrane region" description="Helical" evidence="2">
    <location>
        <begin position="59"/>
        <end position="80"/>
    </location>
</feature>
<feature type="transmembrane region" description="Helical" evidence="2">
    <location>
        <begin position="358"/>
        <end position="384"/>
    </location>
</feature>
<comment type="caution">
    <text evidence="3">The sequence shown here is derived from an EMBL/GenBank/DDBJ whole genome shotgun (WGS) entry which is preliminary data.</text>
</comment>
<feature type="transmembrane region" description="Helical" evidence="2">
    <location>
        <begin position="133"/>
        <end position="158"/>
    </location>
</feature>
<organism evidence="3 4">
    <name type="scientific">Streptomyces spororaveus</name>
    <dbReference type="NCBI Taxonomy" id="284039"/>
    <lineage>
        <taxon>Bacteria</taxon>
        <taxon>Bacillati</taxon>
        <taxon>Actinomycetota</taxon>
        <taxon>Actinomycetes</taxon>
        <taxon>Kitasatosporales</taxon>
        <taxon>Streptomycetaceae</taxon>
        <taxon>Streptomyces</taxon>
    </lineage>
</organism>
<feature type="transmembrane region" description="Helical" evidence="2">
    <location>
        <begin position="452"/>
        <end position="476"/>
    </location>
</feature>
<sequence length="975" mass="105384">MLVYWLAPPLVKPDPGAEVQLQFAAGEDPIREAVLEIIGGNGSDRAELFKDGLLLDWQMFVPGYTLALAAVFGFGTLFLYRSASRTWARRALAITAVPLVADCAENLFLYLGLERLDGDPDWAFTWAAYCAQVKWTVVVPLVAAALWAGTTLAFRLVLRPRAEVQGPQPPHPRAVVRSAHKLADGSESWWDDPDVIAPPAAPHSATPLADWTAPYTPPSPNGAARPGPKDSAKARWHTRALQLPGREPAEVGICASGGGIRSASVVLGALQALRDAGVVRAARYLVSVSGGGFTAGAFQLALTPEQPRDKKGKPFVRADLATPEDVFAPGSPEEDHVRRHAKYLADSPKEKLQAAGTVLRGMFVSLGMLALIFTVAGMYLHAFYSFVPLTDLDSLRHPDGRVPDFRPYAHVRIPVLALIALAGVVTLVASLVRASTGKSRPAWVRSTIKTIVALALAVAAYTVVFPAVIWFFVWLADTQTLLPKGGRGVSLLAVLTAAATWLGALYTAAHKSVKKLKPDGDTAGMFSKSGKSITVQSSTGWVKAIVCWLVLLLLGFFGLALLSWVAVYAGEWDWWWKWGLPVALLVLPFLIDQTTFSLHPFYRQRLAGAFAVRRAVLKDGSVGGLPYDYNAEPTSLSTHARKVDRFPQVIFAASAAVSLRNRTAPGRPAVPFTFASDYVGGPDTGWVRTSTMEATARPLIRRDITVQSAVAVSGAAFASAMGTQTMFFERLLALSNLRLGTWVPNPAYLAELAKYGPDWTMPRLPRMRRLRYQLQELVGRYSDTSPMLLCTDGGHFDNLGLVEMLRLRCRTIYVIDSSGDTPPLATTLAQAVTLAYEDLGVVIEFPKEEVLKLVPGSAAPLKPTEGMAALNARFSASCVVTGTIKYPEPVLFDPDAPPSDEGTIIFAKANLTPDMSYELLSYALKEKAFPRQATFDQWFDHAQFDAYRALGHFLGTAAGKAGKAGKAGAGGKHRT</sequence>
<gene>
    <name evidence="3" type="ORF">Sspor_19610</name>
</gene>
<dbReference type="SUPFAM" id="SSF52151">
    <property type="entry name" value="FabD/lysophospholipase-like"/>
    <property type="match status" value="3"/>
</dbReference>
<keyword evidence="2" id="KW-0472">Membrane</keyword>
<feature type="region of interest" description="Disordered" evidence="1">
    <location>
        <begin position="201"/>
        <end position="236"/>
    </location>
</feature>
<feature type="transmembrane region" description="Helical" evidence="2">
    <location>
        <begin position="488"/>
        <end position="509"/>
    </location>
</feature>
<reference evidence="4" key="1">
    <citation type="submission" date="2023-07" db="EMBL/GenBank/DDBJ databases">
        <title>Whole genome shotgun sequence of Streptomyces spororaveus NBRC 15456.</title>
        <authorList>
            <person name="Komaki H."/>
            <person name="Tamura T."/>
        </authorList>
    </citation>
    <scope>NUCLEOTIDE SEQUENCE [LARGE SCALE GENOMIC DNA]</scope>
    <source>
        <strain evidence="4">NBRC 15456</strain>
    </source>
</reference>
<proteinExistence type="predicted"/>
<feature type="transmembrane region" description="Helical" evidence="2">
    <location>
        <begin position="545"/>
        <end position="568"/>
    </location>
</feature>
<evidence type="ECO:0000256" key="2">
    <source>
        <dbReference type="SAM" id="Phobius"/>
    </source>
</evidence>
<name>A0ABQ3T7L7_9ACTN</name>
<evidence type="ECO:0008006" key="5">
    <source>
        <dbReference type="Google" id="ProtNLM"/>
    </source>
</evidence>
<accession>A0ABQ3T7L7</accession>
<protein>
    <recommendedName>
        <fullName evidence="5">Patatin-like phospholipase</fullName>
    </recommendedName>
</protein>
<dbReference type="Proteomes" id="UP000608522">
    <property type="component" value="Unassembled WGS sequence"/>
</dbReference>
<feature type="transmembrane region" description="Helical" evidence="2">
    <location>
        <begin position="413"/>
        <end position="432"/>
    </location>
</feature>
<feature type="transmembrane region" description="Helical" evidence="2">
    <location>
        <begin position="92"/>
        <end position="113"/>
    </location>
</feature>
<evidence type="ECO:0000313" key="4">
    <source>
        <dbReference type="Proteomes" id="UP000608522"/>
    </source>
</evidence>
<keyword evidence="2" id="KW-1133">Transmembrane helix</keyword>
<keyword evidence="2" id="KW-0812">Transmembrane</keyword>